<dbReference type="Proteomes" id="UP000533598">
    <property type="component" value="Unassembled WGS sequence"/>
</dbReference>
<dbReference type="AlphaFoldDB" id="A0A7W7CFF9"/>
<organism evidence="2 3">
    <name type="scientific">Crossiella cryophila</name>
    <dbReference type="NCBI Taxonomy" id="43355"/>
    <lineage>
        <taxon>Bacteria</taxon>
        <taxon>Bacillati</taxon>
        <taxon>Actinomycetota</taxon>
        <taxon>Actinomycetes</taxon>
        <taxon>Pseudonocardiales</taxon>
        <taxon>Pseudonocardiaceae</taxon>
        <taxon>Crossiella</taxon>
    </lineage>
</organism>
<feature type="compositionally biased region" description="Polar residues" evidence="1">
    <location>
        <begin position="1"/>
        <end position="10"/>
    </location>
</feature>
<comment type="caution">
    <text evidence="2">The sequence shown here is derived from an EMBL/GenBank/DDBJ whole genome shotgun (WGS) entry which is preliminary data.</text>
</comment>
<evidence type="ECO:0000313" key="2">
    <source>
        <dbReference type="EMBL" id="MBB4680130.1"/>
    </source>
</evidence>
<accession>A0A7W7CFF9</accession>
<dbReference type="EMBL" id="JACHMH010000001">
    <property type="protein sequence ID" value="MBB4680130.1"/>
    <property type="molecule type" value="Genomic_DNA"/>
</dbReference>
<sequence length="30" mass="3038">MTALPSSSQEYHAALTPAAHATSSLRNPGA</sequence>
<evidence type="ECO:0000313" key="3">
    <source>
        <dbReference type="Proteomes" id="UP000533598"/>
    </source>
</evidence>
<feature type="compositionally biased region" description="Polar residues" evidence="1">
    <location>
        <begin position="21"/>
        <end position="30"/>
    </location>
</feature>
<feature type="region of interest" description="Disordered" evidence="1">
    <location>
        <begin position="1"/>
        <end position="30"/>
    </location>
</feature>
<proteinExistence type="predicted"/>
<name>A0A7W7CFF9_9PSEU</name>
<protein>
    <submittedName>
        <fullName evidence="2">Uncharacterized protein</fullName>
    </submittedName>
</protein>
<keyword evidence="3" id="KW-1185">Reference proteome</keyword>
<gene>
    <name evidence="2" type="ORF">HNR67_006248</name>
</gene>
<evidence type="ECO:0000256" key="1">
    <source>
        <dbReference type="SAM" id="MobiDB-lite"/>
    </source>
</evidence>
<reference evidence="2 3" key="1">
    <citation type="submission" date="2020-08" db="EMBL/GenBank/DDBJ databases">
        <title>Sequencing the genomes of 1000 actinobacteria strains.</title>
        <authorList>
            <person name="Klenk H.-P."/>
        </authorList>
    </citation>
    <scope>NUCLEOTIDE SEQUENCE [LARGE SCALE GENOMIC DNA]</scope>
    <source>
        <strain evidence="2 3">DSM 44230</strain>
    </source>
</reference>